<dbReference type="SUPFAM" id="SSF47095">
    <property type="entry name" value="HMG-box"/>
    <property type="match status" value="1"/>
</dbReference>
<dbReference type="GO" id="GO:0000978">
    <property type="term" value="F:RNA polymerase II cis-regulatory region sequence-specific DNA binding"/>
    <property type="evidence" value="ECO:0007669"/>
    <property type="project" value="TreeGrafter"/>
</dbReference>
<feature type="compositionally biased region" description="Basic and acidic residues" evidence="4">
    <location>
        <begin position="71"/>
        <end position="93"/>
    </location>
</feature>
<evidence type="ECO:0000256" key="1">
    <source>
        <dbReference type="ARBA" id="ARBA00023125"/>
    </source>
</evidence>
<keyword evidence="3" id="KW-0539">Nucleus</keyword>
<evidence type="ECO:0000313" key="7">
    <source>
        <dbReference type="Proteomes" id="UP000017559"/>
    </source>
</evidence>
<feature type="compositionally biased region" description="Basic residues" evidence="4">
    <location>
        <begin position="1"/>
        <end position="20"/>
    </location>
</feature>
<gene>
    <name evidence="6" type="ORF">Moror_1142</name>
</gene>
<comment type="caution">
    <text evidence="6">The sequence shown here is derived from an EMBL/GenBank/DDBJ whole genome shotgun (WGS) entry which is preliminary data.</text>
</comment>
<dbReference type="PANTHER" id="PTHR10270">
    <property type="entry name" value="SOX TRANSCRIPTION FACTOR"/>
    <property type="match status" value="1"/>
</dbReference>
<dbReference type="PANTHER" id="PTHR10270:SF161">
    <property type="entry name" value="SEX-DETERMINING REGION Y PROTEIN"/>
    <property type="match status" value="1"/>
</dbReference>
<dbReference type="OrthoDB" id="6247875at2759"/>
<feature type="region of interest" description="Disordered" evidence="4">
    <location>
        <begin position="71"/>
        <end position="194"/>
    </location>
</feature>
<dbReference type="Proteomes" id="UP000017559">
    <property type="component" value="Unassembled WGS sequence"/>
</dbReference>
<organism evidence="6 7">
    <name type="scientific">Moniliophthora roreri (strain MCA 2997)</name>
    <name type="common">Cocoa frosty pod rot fungus</name>
    <name type="synonym">Crinipellis roreri</name>
    <dbReference type="NCBI Taxonomy" id="1381753"/>
    <lineage>
        <taxon>Eukaryota</taxon>
        <taxon>Fungi</taxon>
        <taxon>Dikarya</taxon>
        <taxon>Basidiomycota</taxon>
        <taxon>Agaricomycotina</taxon>
        <taxon>Agaricomycetes</taxon>
        <taxon>Agaricomycetidae</taxon>
        <taxon>Agaricales</taxon>
        <taxon>Marasmiineae</taxon>
        <taxon>Marasmiaceae</taxon>
        <taxon>Moniliophthora</taxon>
    </lineage>
</organism>
<dbReference type="KEGG" id="mrr:Moror_1142"/>
<dbReference type="GO" id="GO:0001228">
    <property type="term" value="F:DNA-binding transcription activator activity, RNA polymerase II-specific"/>
    <property type="evidence" value="ECO:0007669"/>
    <property type="project" value="TreeGrafter"/>
</dbReference>
<feature type="domain" description="HMG box" evidence="5">
    <location>
        <begin position="26"/>
        <end position="95"/>
    </location>
</feature>
<dbReference type="GO" id="GO:0030154">
    <property type="term" value="P:cell differentiation"/>
    <property type="evidence" value="ECO:0007669"/>
    <property type="project" value="TreeGrafter"/>
</dbReference>
<dbReference type="InterPro" id="IPR036910">
    <property type="entry name" value="HMG_box_dom_sf"/>
</dbReference>
<dbReference type="SMART" id="SM00398">
    <property type="entry name" value="HMG"/>
    <property type="match status" value="1"/>
</dbReference>
<dbReference type="PROSITE" id="PS50118">
    <property type="entry name" value="HMG_BOX_2"/>
    <property type="match status" value="1"/>
</dbReference>
<feature type="region of interest" description="Disordered" evidence="4">
    <location>
        <begin position="1"/>
        <end position="29"/>
    </location>
</feature>
<dbReference type="InterPro" id="IPR050140">
    <property type="entry name" value="SRY-related_HMG-box_TF-like"/>
</dbReference>
<name>V2YHL2_MONRO</name>
<dbReference type="Pfam" id="PF00505">
    <property type="entry name" value="HMG_box"/>
    <property type="match status" value="1"/>
</dbReference>
<sequence length="360" mass="40059">MVAHKSKAPRTPRKASRPKKPQPAPIPRPRNSWILFLLDYCQKRDQVPVNGVPKVSASVQASAAWRRLPKKEKALWEQSAAEEKAAHERRYPDYRYQPNQDYRKGKRKGKGKGKNCTKEPVKKVARRSRRVADDDDHVPEEDVQLSTSKTSLDAHESPDSSSASSTSMPDDYLPPTANITPDYPGTSNPNGDFLFPQFMAEHITPNVTHEPQALDLPLPTQGEPFSGNYVCDQDQSFNPAGSSTMSYAQPWTPFLGNPTFDSSQLDPPFAVEAQAGTSTFNYANLDPALFNTEASQPYIPSFNDLTPSFINPTPYSSDIGHQLHAEARPPSFNYYANLDPLLFNPQVLNVLNPSMSMSPQ</sequence>
<keyword evidence="2" id="KW-0804">Transcription</keyword>
<feature type="DNA-binding region" description="HMG box" evidence="3">
    <location>
        <begin position="26"/>
        <end position="95"/>
    </location>
</feature>
<keyword evidence="7" id="KW-1185">Reference proteome</keyword>
<proteinExistence type="predicted"/>
<dbReference type="HOGENOM" id="CLU_769632_0_0_1"/>
<feature type="compositionally biased region" description="Basic residues" evidence="4">
    <location>
        <begin position="104"/>
        <end position="115"/>
    </location>
</feature>
<feature type="compositionally biased region" description="Acidic residues" evidence="4">
    <location>
        <begin position="133"/>
        <end position="143"/>
    </location>
</feature>
<evidence type="ECO:0000259" key="5">
    <source>
        <dbReference type="PROSITE" id="PS50118"/>
    </source>
</evidence>
<dbReference type="Gene3D" id="1.10.30.10">
    <property type="entry name" value="High mobility group box domain"/>
    <property type="match status" value="1"/>
</dbReference>
<accession>V2YHL2</accession>
<evidence type="ECO:0000256" key="3">
    <source>
        <dbReference type="PROSITE-ProRule" id="PRU00267"/>
    </source>
</evidence>
<evidence type="ECO:0000256" key="2">
    <source>
        <dbReference type="ARBA" id="ARBA00023163"/>
    </source>
</evidence>
<dbReference type="AlphaFoldDB" id="V2YHL2"/>
<dbReference type="CDD" id="cd01389">
    <property type="entry name" value="HMG-box_ROX1-like"/>
    <property type="match status" value="1"/>
</dbReference>
<reference evidence="6 7" key="1">
    <citation type="journal article" date="2014" name="BMC Genomics">
        <title>Genome and secretome analysis of the hemibiotrophic fungal pathogen, Moniliophthora roreri, which causes frosty pod rot disease of cacao: mechanisms of the biotrophic and necrotrophic phases.</title>
        <authorList>
            <person name="Meinhardt L.W."/>
            <person name="Costa G.G.L."/>
            <person name="Thomazella D.P.T."/>
            <person name="Teixeira P.J.P.L."/>
            <person name="Carazzolle M.F."/>
            <person name="Schuster S.C."/>
            <person name="Carlson J.E."/>
            <person name="Guiltinan M.J."/>
            <person name="Mieczkowski P."/>
            <person name="Farmer A."/>
            <person name="Ramaraj T."/>
            <person name="Crozier J."/>
            <person name="Davis R.E."/>
            <person name="Shao J."/>
            <person name="Melnick R.L."/>
            <person name="Pereira G.A.G."/>
            <person name="Bailey B.A."/>
        </authorList>
    </citation>
    <scope>NUCLEOTIDE SEQUENCE [LARGE SCALE GENOMIC DNA]</scope>
    <source>
        <strain evidence="6 7">MCA 2997</strain>
    </source>
</reference>
<evidence type="ECO:0000313" key="6">
    <source>
        <dbReference type="EMBL" id="ESK91164.1"/>
    </source>
</evidence>
<dbReference type="GO" id="GO:0005634">
    <property type="term" value="C:nucleus"/>
    <property type="evidence" value="ECO:0007669"/>
    <property type="project" value="UniProtKB-UniRule"/>
</dbReference>
<dbReference type="InterPro" id="IPR009071">
    <property type="entry name" value="HMG_box_dom"/>
</dbReference>
<dbReference type="EMBL" id="AWSO01000365">
    <property type="protein sequence ID" value="ESK91164.1"/>
    <property type="molecule type" value="Genomic_DNA"/>
</dbReference>
<keyword evidence="1 3" id="KW-0238">DNA-binding</keyword>
<evidence type="ECO:0000256" key="4">
    <source>
        <dbReference type="SAM" id="MobiDB-lite"/>
    </source>
</evidence>
<protein>
    <submittedName>
        <fullName evidence="6">Hmg box</fullName>
    </submittedName>
</protein>